<keyword evidence="3" id="KW-1185">Reference proteome</keyword>
<sequence>MALIECQECGREISDRAAACIHCGAPIGAVAEPAPDKVTVKGEDFGGTRQLLVRLATKAALSLNYKIDQADEVSGLVSFTTGMTWGSWSGVSGSIYFEEVEPNVFKASGRGKQNLRGGQVVALDLFGEAGKKVSKVVDEMRRIAQ</sequence>
<dbReference type="RefSeq" id="WP_345938327.1">
    <property type="nucleotide sequence ID" value="NZ_JBBKTW010000009.1"/>
</dbReference>
<feature type="domain" description="Zinc-ribbon" evidence="1">
    <location>
        <begin position="6"/>
        <end position="27"/>
    </location>
</feature>
<evidence type="ECO:0000313" key="2">
    <source>
        <dbReference type="EMBL" id="MEN2991097.1"/>
    </source>
</evidence>
<dbReference type="EMBL" id="JBBKTW010000009">
    <property type="protein sequence ID" value="MEN2991097.1"/>
    <property type="molecule type" value="Genomic_DNA"/>
</dbReference>
<accession>A0ABU9YQZ6</accession>
<proteinExistence type="predicted"/>
<comment type="caution">
    <text evidence="2">The sequence shown here is derived from an EMBL/GenBank/DDBJ whole genome shotgun (WGS) entry which is preliminary data.</text>
</comment>
<gene>
    <name evidence="2" type="ORF">WG926_22485</name>
</gene>
<name>A0ABU9YQZ6_9PROT</name>
<dbReference type="Pfam" id="PF13240">
    <property type="entry name" value="Zn_Ribbon_1"/>
    <property type="match status" value="1"/>
</dbReference>
<dbReference type="Proteomes" id="UP001413721">
    <property type="component" value="Unassembled WGS sequence"/>
</dbReference>
<dbReference type="InterPro" id="IPR026870">
    <property type="entry name" value="Zinc_ribbon_dom"/>
</dbReference>
<protein>
    <submittedName>
        <fullName evidence="2">Zinc ribbon domain-containing protein</fullName>
    </submittedName>
</protein>
<evidence type="ECO:0000259" key="1">
    <source>
        <dbReference type="Pfam" id="PF13240"/>
    </source>
</evidence>
<reference evidence="2 3" key="1">
    <citation type="submission" date="2024-03" db="EMBL/GenBank/DDBJ databases">
        <title>High-quality draft genome sequencing of Tistrella sp. BH-R2-4.</title>
        <authorList>
            <person name="Dong C."/>
        </authorList>
    </citation>
    <scope>NUCLEOTIDE SEQUENCE [LARGE SCALE GENOMIC DNA]</scope>
    <source>
        <strain evidence="2 3">BH-R2-4</strain>
    </source>
</reference>
<organism evidence="2 3">
    <name type="scientific">Tistrella arctica</name>
    <dbReference type="NCBI Taxonomy" id="3133430"/>
    <lineage>
        <taxon>Bacteria</taxon>
        <taxon>Pseudomonadati</taxon>
        <taxon>Pseudomonadota</taxon>
        <taxon>Alphaproteobacteria</taxon>
        <taxon>Geminicoccales</taxon>
        <taxon>Geminicoccaceae</taxon>
        <taxon>Tistrella</taxon>
    </lineage>
</organism>
<evidence type="ECO:0000313" key="3">
    <source>
        <dbReference type="Proteomes" id="UP001413721"/>
    </source>
</evidence>